<feature type="region of interest" description="Disordered" evidence="4">
    <location>
        <begin position="325"/>
        <end position="376"/>
    </location>
</feature>
<dbReference type="GO" id="GO:0005737">
    <property type="term" value="C:cytoplasm"/>
    <property type="evidence" value="ECO:0007669"/>
    <property type="project" value="TreeGrafter"/>
</dbReference>
<feature type="domain" description="GATOR2 complex protein MIO zinc-ribbon like" evidence="5">
    <location>
        <begin position="1075"/>
        <end position="1172"/>
    </location>
</feature>
<evidence type="ECO:0000256" key="1">
    <source>
        <dbReference type="ARBA" id="ARBA00009713"/>
    </source>
</evidence>
<evidence type="ECO:0000256" key="3">
    <source>
        <dbReference type="ARBA" id="ARBA00022737"/>
    </source>
</evidence>
<feature type="region of interest" description="Disordered" evidence="4">
    <location>
        <begin position="477"/>
        <end position="625"/>
    </location>
</feature>
<dbReference type="Proteomes" id="UP000807469">
    <property type="component" value="Unassembled WGS sequence"/>
</dbReference>
<feature type="compositionally biased region" description="Basic and acidic residues" evidence="4">
    <location>
        <begin position="336"/>
        <end position="345"/>
    </location>
</feature>
<reference evidence="7" key="1">
    <citation type="submission" date="2020-11" db="EMBL/GenBank/DDBJ databases">
        <authorList>
            <consortium name="DOE Joint Genome Institute"/>
            <person name="Ahrendt S."/>
            <person name="Riley R."/>
            <person name="Andreopoulos W."/>
            <person name="Labutti K."/>
            <person name="Pangilinan J."/>
            <person name="Ruiz-Duenas F.J."/>
            <person name="Barrasa J.M."/>
            <person name="Sanchez-Garcia M."/>
            <person name="Camarero S."/>
            <person name="Miyauchi S."/>
            <person name="Serrano A."/>
            <person name="Linde D."/>
            <person name="Babiker R."/>
            <person name="Drula E."/>
            <person name="Ayuso-Fernandez I."/>
            <person name="Pacheco R."/>
            <person name="Padilla G."/>
            <person name="Ferreira P."/>
            <person name="Barriuso J."/>
            <person name="Kellner H."/>
            <person name="Castanera R."/>
            <person name="Alfaro M."/>
            <person name="Ramirez L."/>
            <person name="Pisabarro A.G."/>
            <person name="Kuo A."/>
            <person name="Tritt A."/>
            <person name="Lipzen A."/>
            <person name="He G."/>
            <person name="Yan M."/>
            <person name="Ng V."/>
            <person name="Cullen D."/>
            <person name="Martin F."/>
            <person name="Rosso M.-N."/>
            <person name="Henrissat B."/>
            <person name="Hibbett D."/>
            <person name="Martinez A.T."/>
            <person name="Grigoriev I.V."/>
        </authorList>
    </citation>
    <scope>NUCLEOTIDE SEQUENCE</scope>
    <source>
        <strain evidence="7">CIRM-BRFM 674</strain>
    </source>
</reference>
<feature type="compositionally biased region" description="Basic and acidic residues" evidence="4">
    <location>
        <begin position="607"/>
        <end position="620"/>
    </location>
</feature>
<evidence type="ECO:0000259" key="5">
    <source>
        <dbReference type="Pfam" id="PF17034"/>
    </source>
</evidence>
<dbReference type="InterPro" id="IPR049092">
    <property type="entry name" value="MIOS_a-sol"/>
</dbReference>
<feature type="compositionally biased region" description="Polar residues" evidence="4">
    <location>
        <begin position="360"/>
        <end position="369"/>
    </location>
</feature>
<dbReference type="InterPro" id="IPR037593">
    <property type="entry name" value="MIOS/Sea4"/>
</dbReference>
<keyword evidence="2" id="KW-0853">WD repeat</keyword>
<dbReference type="OrthoDB" id="341486at2759"/>
<comment type="similarity">
    <text evidence="1">Belongs to the WD repeat mio family.</text>
</comment>
<dbReference type="Pfam" id="PF17034">
    <property type="entry name" value="zinc_ribbon_16"/>
    <property type="match status" value="1"/>
</dbReference>
<evidence type="ECO:0000313" key="8">
    <source>
        <dbReference type="Proteomes" id="UP000807469"/>
    </source>
</evidence>
<dbReference type="InterPro" id="IPR036322">
    <property type="entry name" value="WD40_repeat_dom_sf"/>
</dbReference>
<evidence type="ECO:0000256" key="4">
    <source>
        <dbReference type="SAM" id="MobiDB-lite"/>
    </source>
</evidence>
<keyword evidence="8" id="KW-1185">Reference proteome</keyword>
<dbReference type="EMBL" id="MU155157">
    <property type="protein sequence ID" value="KAF9483146.1"/>
    <property type="molecule type" value="Genomic_DNA"/>
</dbReference>
<feature type="region of interest" description="Disordered" evidence="4">
    <location>
        <begin position="739"/>
        <end position="767"/>
    </location>
</feature>
<dbReference type="Pfam" id="PF21719">
    <property type="entry name" value="MIOS_a-sol"/>
    <property type="match status" value="1"/>
</dbReference>
<name>A0A9P5Z985_9AGAR</name>
<dbReference type="CDD" id="cd16691">
    <property type="entry name" value="mRING-H2-C3H3C2_Mio"/>
    <property type="match status" value="1"/>
</dbReference>
<feature type="compositionally biased region" description="Low complexity" evidence="4">
    <location>
        <begin position="152"/>
        <end position="161"/>
    </location>
</feature>
<dbReference type="InterPro" id="IPR031488">
    <property type="entry name" value="Zn_ribbon_mio"/>
</dbReference>
<dbReference type="PANTHER" id="PTHR16453">
    <property type="entry name" value="WD40 DOMAIN-CONTAINING PROTEIN MIO FAMILY MEMBER"/>
    <property type="match status" value="1"/>
</dbReference>
<evidence type="ECO:0000256" key="2">
    <source>
        <dbReference type="ARBA" id="ARBA00022574"/>
    </source>
</evidence>
<feature type="domain" description="MIOS-like alpha-solenoid" evidence="6">
    <location>
        <begin position="800"/>
        <end position="933"/>
    </location>
</feature>
<keyword evidence="3" id="KW-0677">Repeat</keyword>
<dbReference type="Gene3D" id="2.130.10.10">
    <property type="entry name" value="YVTN repeat-like/Quinoprotein amine dehydrogenase"/>
    <property type="match status" value="2"/>
</dbReference>
<comment type="caution">
    <text evidence="7">The sequence shown here is derived from an EMBL/GenBank/DDBJ whole genome shotgun (WGS) entry which is preliminary data.</text>
</comment>
<evidence type="ECO:0000259" key="6">
    <source>
        <dbReference type="Pfam" id="PF21719"/>
    </source>
</evidence>
<feature type="region of interest" description="Disordered" evidence="4">
    <location>
        <begin position="149"/>
        <end position="168"/>
    </location>
</feature>
<gene>
    <name evidence="7" type="ORF">BDN70DRAFT_800339</name>
</gene>
<protein>
    <submittedName>
        <fullName evidence="7">Uncharacterized protein</fullName>
    </submittedName>
</protein>
<dbReference type="InterPro" id="IPR015943">
    <property type="entry name" value="WD40/YVTN_repeat-like_dom_sf"/>
</dbReference>
<dbReference type="PANTHER" id="PTHR16453:SF9">
    <property type="entry name" value="GATOR COMPLEX PROTEIN MIOS"/>
    <property type="match status" value="1"/>
</dbReference>
<dbReference type="GO" id="GO:1904263">
    <property type="term" value="P:positive regulation of TORC1 signaling"/>
    <property type="evidence" value="ECO:0007669"/>
    <property type="project" value="TreeGrafter"/>
</dbReference>
<dbReference type="Pfam" id="PF21720">
    <property type="entry name" value="MIOS_WD40"/>
    <property type="match status" value="1"/>
</dbReference>
<dbReference type="AlphaFoldDB" id="A0A9P5Z985"/>
<proteinExistence type="inferred from homology"/>
<accession>A0A9P5Z985</accession>
<dbReference type="SUPFAM" id="SSF50978">
    <property type="entry name" value="WD40 repeat-like"/>
    <property type="match status" value="1"/>
</dbReference>
<organism evidence="7 8">
    <name type="scientific">Pholiota conissans</name>
    <dbReference type="NCBI Taxonomy" id="109636"/>
    <lineage>
        <taxon>Eukaryota</taxon>
        <taxon>Fungi</taxon>
        <taxon>Dikarya</taxon>
        <taxon>Basidiomycota</taxon>
        <taxon>Agaricomycotina</taxon>
        <taxon>Agaricomycetes</taxon>
        <taxon>Agaricomycetidae</taxon>
        <taxon>Agaricales</taxon>
        <taxon>Agaricineae</taxon>
        <taxon>Strophariaceae</taxon>
        <taxon>Pholiota</taxon>
    </lineage>
</organism>
<evidence type="ECO:0000313" key="7">
    <source>
        <dbReference type="EMBL" id="KAF9483146.1"/>
    </source>
</evidence>
<sequence length="1174" mass="130325">MVQIEKRLLWHPRHDNKFVVGGGSQIMLYEWAEEYPEIRHVTSQHDLHFMKCFAWSPDPAFDDLMAIGLSTGKVDLIRLEAGKQAQKKNVLSSGPSVTLPIRSARSCNVVTFNNVDPNYLAVGLDKVRGDSSLMIWDISTVTPSLTLPISNPTDPDTITTPQPRPQPLLPRLETQTRFDSRLLQQHAPAELVSSLAFLPSSTNLILAGLSHRWLRLFDLRSAAIPVVNVSSKVNGIATDPFDPHRVATFGDSTVTIWDARRLTHPILSFTERDAIADGARIKSGSSFVHIEFSSTRRGCVATLEKDSSYVRFWDLAESRAVTVEGSVTGGGSSDGETSRSRDSIRATKRSWAANLPWPTGGTQQTPSPRETLDNSTHRSFVVADTRRTKYFHRPLASFALVPKPKSPPSLTSKVMVVSKDGDLELYAIYDTSKQLAWSSKGGLTLGAGQGLKTIDGYKGSDTEDEFEAELAQQLGSAAPFKYRTSRERTRGSRSRSGPSREGSRVRGRGDSVVGSRIPPPLSGVPSLFGRGDDDGFPMLSGRPMGLSASRPGKTRTYSPASVRKYRSSERGEPNALQRRSLSRADMTPADEPVKASPPAQQTAVPPVERRTIDRPPQKAKEAKKRGIVRVVQEDISMIMRRRAKAGYGLSQPHLNVSVTHDVSSDSTAQILSDLWSWIQNSQEILCVPTPRLNGFDFSYHGLLGIWEGFAPIDGTAPGNLSDDTPLALQRSLLLDLPVPNVHHSRSGSTGGGNYGRSSRRSHSPVDDLQDNWSAALADLANRRGIDRWSWKSPVPTNKLVARQVALTVCGWSLREEEITANIKKWERDGKISKVACWLVFTGQFGKAADMLMKSDDETHQMMSGTIMALAPSPGHSGSQRGSDLRDHYSRLINRLHDPYFRVMLTHLAMGDWGEVLDEELIPFKERLIIAFLFLDDKTLTSYLQRSVKRACVEGGIDAIMVTGLTHTGMDIIQAYVDRTGDIQTAAILSSYVCPQKFKDRRAERWLEAYRDLLDGFKLHHLRVGFDIERGQLLQGGMHTGDMLPEEWAPRQILIRCHYCSKPVRNIGALLSTQQKWRPTACENCNRELPRCSVCLLTLSIVHDAAREVDLGWIRLLADFFFGLDTFDDAIVICQTCRHGGHAAHILEWFEGEEPGRRHDICPVSDCDCRCAEEF</sequence>